<evidence type="ECO:0008006" key="4">
    <source>
        <dbReference type="Google" id="ProtNLM"/>
    </source>
</evidence>
<protein>
    <recommendedName>
        <fullName evidence="4">DUF4139 domain-containing protein</fullName>
    </recommendedName>
</protein>
<evidence type="ECO:0000313" key="2">
    <source>
        <dbReference type="EMBL" id="SHJ05467.1"/>
    </source>
</evidence>
<organism evidence="2 3">
    <name type="scientific">Hymenobacter daecheongensis DSM 21074</name>
    <dbReference type="NCBI Taxonomy" id="1121955"/>
    <lineage>
        <taxon>Bacteria</taxon>
        <taxon>Pseudomonadati</taxon>
        <taxon>Bacteroidota</taxon>
        <taxon>Cytophagia</taxon>
        <taxon>Cytophagales</taxon>
        <taxon>Hymenobacteraceae</taxon>
        <taxon>Hymenobacter</taxon>
    </lineage>
</organism>
<gene>
    <name evidence="2" type="ORF">SAMN02745146_2135</name>
</gene>
<keyword evidence="3" id="KW-1185">Reference proteome</keyword>
<feature type="chain" id="PRO_5012725801" description="DUF4139 domain-containing protein" evidence="1">
    <location>
        <begin position="20"/>
        <end position="456"/>
    </location>
</feature>
<dbReference type="OrthoDB" id="663116at2"/>
<name>A0A1M6G6Q0_9BACT</name>
<evidence type="ECO:0000313" key="3">
    <source>
        <dbReference type="Proteomes" id="UP000184418"/>
    </source>
</evidence>
<dbReference type="AlphaFoldDB" id="A0A1M6G6Q0"/>
<evidence type="ECO:0000256" key="1">
    <source>
        <dbReference type="SAM" id="SignalP"/>
    </source>
</evidence>
<proteinExistence type="predicted"/>
<dbReference type="Proteomes" id="UP000184418">
    <property type="component" value="Unassembled WGS sequence"/>
</dbReference>
<dbReference type="EMBL" id="FQYN01000004">
    <property type="protein sequence ID" value="SHJ05467.1"/>
    <property type="molecule type" value="Genomic_DNA"/>
</dbReference>
<reference evidence="2 3" key="1">
    <citation type="submission" date="2016-11" db="EMBL/GenBank/DDBJ databases">
        <authorList>
            <person name="Jaros S."/>
            <person name="Januszkiewicz K."/>
            <person name="Wedrychowicz H."/>
        </authorList>
    </citation>
    <scope>NUCLEOTIDE SEQUENCE [LARGE SCALE GENOMIC DNA]</scope>
    <source>
        <strain evidence="2 3">DSM 21074</strain>
    </source>
</reference>
<dbReference type="RefSeq" id="WP_073108828.1">
    <property type="nucleotide sequence ID" value="NZ_FQYN01000004.1"/>
</dbReference>
<accession>A0A1M6G6Q0</accession>
<sequence>MTLRSLLLLLLFAAPPAHAQMAIHQVDLREQKLVLDKPTFHVTEVVDLRAQHLGIGWVQVGMGNIRVPANLAGGVREGLGGWLQVQLPPRPSSRPVIMRVHELRIDEQTKATSEKATADVDVDFVQQQADGSYYVVQRFIEHEESKGLETTARHDDHIVACVQRACAQLNALDWSQRLKTATVLTEEQMRNRGGRKPAPYTYAILAATPPPKGIYRTFLDFRNNKPVAAPALVVEKKPRTAAGWQGTYEVEAYTPVGTAREPLRDVWGFSDGEQAYILRQRHFYPLQLAGQDFTFDARAVADPGAVSTAAVLGGAAGAVIASVSTSGERQQYTLDMATGRVSDFAYLDHLAQHDTATVVVYRRPGGLKAPVSVQLDGRELAALPPNDFVSIPWTSKTREISLCLPGGEAACLSFIPVFGLNTYVDLEAKTEAAKPVLSVVPGKEGEFYVKKMRRKP</sequence>
<feature type="signal peptide" evidence="1">
    <location>
        <begin position="1"/>
        <end position="19"/>
    </location>
</feature>
<keyword evidence="1" id="KW-0732">Signal</keyword>